<dbReference type="InterPro" id="IPR002524">
    <property type="entry name" value="Cation_efflux"/>
</dbReference>
<dbReference type="InterPro" id="IPR027469">
    <property type="entry name" value="Cation_efflux_TMD_sf"/>
</dbReference>
<feature type="domain" description="Cation efflux protein transmembrane" evidence="8">
    <location>
        <begin position="12"/>
        <end position="203"/>
    </location>
</feature>
<dbReference type="InterPro" id="IPR058533">
    <property type="entry name" value="Cation_efflux_TM"/>
</dbReference>
<feature type="transmembrane region" description="Helical" evidence="7">
    <location>
        <begin position="12"/>
        <end position="31"/>
    </location>
</feature>
<evidence type="ECO:0000256" key="7">
    <source>
        <dbReference type="SAM" id="Phobius"/>
    </source>
</evidence>
<evidence type="ECO:0000256" key="3">
    <source>
        <dbReference type="ARBA" id="ARBA00022448"/>
    </source>
</evidence>
<evidence type="ECO:0000256" key="6">
    <source>
        <dbReference type="ARBA" id="ARBA00023136"/>
    </source>
</evidence>
<dbReference type="SUPFAM" id="SSF160240">
    <property type="entry name" value="Cation efflux protein cytoplasmic domain-like"/>
    <property type="match status" value="1"/>
</dbReference>
<comment type="similarity">
    <text evidence="2">Belongs to the cation diffusion facilitator (CDF) transporter (TC 2.A.4) family.</text>
</comment>
<dbReference type="InterPro" id="IPR050291">
    <property type="entry name" value="CDF_Transporter"/>
</dbReference>
<dbReference type="NCBIfam" id="TIGR01297">
    <property type="entry name" value="CDF"/>
    <property type="match status" value="1"/>
</dbReference>
<protein>
    <submittedName>
        <fullName evidence="10">Cation diffusion facilitator family transporter</fullName>
    </submittedName>
</protein>
<evidence type="ECO:0000259" key="8">
    <source>
        <dbReference type="Pfam" id="PF01545"/>
    </source>
</evidence>
<sequence length="290" mass="32053">MEKYRLGMKISWITTTINILLAAIKIVAGIIGNSNAMLADGVHTLSDVLTTLVVIIGLKVSSKEADEKHPYGHEKYESIFAKLLSLLLVCTGIFIGYEGVKLLIKGNIRTPSRVALIAAIISILVKELMYRYTIKVAKKIKSISMEADAWHHRSDVFSSIGTFIGILGSRLGLKVLDPIAAIIVSILIIKVGIDLYIESIKGLVDESADYEIISKIEDITYSVEGVKGIKNLKTRIFGNKIYVDMDLQVKGDITVTEGHNIAEKVHDLIEKNIEDVKHCMVHVEPEDKNL</sequence>
<dbReference type="AlphaFoldDB" id="A0A4R3KYG7"/>
<comment type="subcellular location">
    <subcellularLocation>
        <location evidence="1">Membrane</location>
        <topology evidence="1">Multi-pass membrane protein</topology>
    </subcellularLocation>
</comment>
<keyword evidence="4 7" id="KW-0812">Transmembrane</keyword>
<dbReference type="PANTHER" id="PTHR43840:SF15">
    <property type="entry name" value="MITOCHONDRIAL METAL TRANSPORTER 1-RELATED"/>
    <property type="match status" value="1"/>
</dbReference>
<gene>
    <name evidence="10" type="ORF">EDD65_102150</name>
</gene>
<accession>A0A4R3KYG7</accession>
<keyword evidence="11" id="KW-1185">Reference proteome</keyword>
<keyword evidence="6 7" id="KW-0472">Membrane</keyword>
<dbReference type="Proteomes" id="UP000294567">
    <property type="component" value="Unassembled WGS sequence"/>
</dbReference>
<proteinExistence type="inferred from homology"/>
<dbReference type="FunFam" id="1.20.1510.10:FF:000006">
    <property type="entry name" value="Divalent cation efflux transporter"/>
    <property type="match status" value="1"/>
</dbReference>
<name>A0A4R3KYG7_9FIRM</name>
<evidence type="ECO:0000259" key="9">
    <source>
        <dbReference type="Pfam" id="PF16916"/>
    </source>
</evidence>
<evidence type="ECO:0000313" key="11">
    <source>
        <dbReference type="Proteomes" id="UP000294567"/>
    </source>
</evidence>
<dbReference type="InterPro" id="IPR036837">
    <property type="entry name" value="Cation_efflux_CTD_sf"/>
</dbReference>
<dbReference type="EMBL" id="SMAE01000002">
    <property type="protein sequence ID" value="TCS91218.1"/>
    <property type="molecule type" value="Genomic_DNA"/>
</dbReference>
<evidence type="ECO:0000313" key="10">
    <source>
        <dbReference type="EMBL" id="TCS91218.1"/>
    </source>
</evidence>
<dbReference type="Pfam" id="PF16916">
    <property type="entry name" value="ZT_dimer"/>
    <property type="match status" value="1"/>
</dbReference>
<dbReference type="PANTHER" id="PTHR43840">
    <property type="entry name" value="MITOCHONDRIAL METAL TRANSPORTER 1-RELATED"/>
    <property type="match status" value="1"/>
</dbReference>
<dbReference type="Gene3D" id="1.20.1510.10">
    <property type="entry name" value="Cation efflux protein transmembrane domain"/>
    <property type="match status" value="1"/>
</dbReference>
<feature type="transmembrane region" description="Helical" evidence="7">
    <location>
        <begin position="112"/>
        <end position="133"/>
    </location>
</feature>
<organism evidence="10 11">
    <name type="scientific">Keratinibaculum paraultunense</name>
    <dbReference type="NCBI Taxonomy" id="1278232"/>
    <lineage>
        <taxon>Bacteria</taxon>
        <taxon>Bacillati</taxon>
        <taxon>Bacillota</taxon>
        <taxon>Tissierellia</taxon>
        <taxon>Tissierellales</taxon>
        <taxon>Tepidimicrobiaceae</taxon>
        <taxon>Keratinibaculum</taxon>
    </lineage>
</organism>
<dbReference type="GO" id="GO:0016020">
    <property type="term" value="C:membrane"/>
    <property type="evidence" value="ECO:0007669"/>
    <property type="project" value="UniProtKB-SubCell"/>
</dbReference>
<reference evidence="10 11" key="1">
    <citation type="submission" date="2019-03" db="EMBL/GenBank/DDBJ databases">
        <title>Genomic Encyclopedia of Type Strains, Phase IV (KMG-IV): sequencing the most valuable type-strain genomes for metagenomic binning, comparative biology and taxonomic classification.</title>
        <authorList>
            <person name="Goeker M."/>
        </authorList>
    </citation>
    <scope>NUCLEOTIDE SEQUENCE [LARGE SCALE GENOMIC DNA]</scope>
    <source>
        <strain evidence="10 11">DSM 26752</strain>
    </source>
</reference>
<keyword evidence="5 7" id="KW-1133">Transmembrane helix</keyword>
<dbReference type="Gene3D" id="3.30.70.1350">
    <property type="entry name" value="Cation efflux protein, cytoplasmic domain"/>
    <property type="match status" value="1"/>
</dbReference>
<comment type="caution">
    <text evidence="10">The sequence shown here is derived from an EMBL/GenBank/DDBJ whole genome shotgun (WGS) entry which is preliminary data.</text>
</comment>
<keyword evidence="3" id="KW-0813">Transport</keyword>
<evidence type="ECO:0000256" key="2">
    <source>
        <dbReference type="ARBA" id="ARBA00008114"/>
    </source>
</evidence>
<feature type="transmembrane region" description="Helical" evidence="7">
    <location>
        <begin position="79"/>
        <end position="100"/>
    </location>
</feature>
<dbReference type="Pfam" id="PF01545">
    <property type="entry name" value="Cation_efflux"/>
    <property type="match status" value="1"/>
</dbReference>
<evidence type="ECO:0000256" key="4">
    <source>
        <dbReference type="ARBA" id="ARBA00022692"/>
    </source>
</evidence>
<dbReference type="SUPFAM" id="SSF161111">
    <property type="entry name" value="Cation efflux protein transmembrane domain-like"/>
    <property type="match status" value="1"/>
</dbReference>
<dbReference type="GO" id="GO:0008324">
    <property type="term" value="F:monoatomic cation transmembrane transporter activity"/>
    <property type="evidence" value="ECO:0007669"/>
    <property type="project" value="InterPro"/>
</dbReference>
<dbReference type="OrthoDB" id="9806522at2"/>
<feature type="domain" description="Cation efflux protein cytoplasmic" evidence="9">
    <location>
        <begin position="209"/>
        <end position="286"/>
    </location>
</feature>
<evidence type="ECO:0000256" key="5">
    <source>
        <dbReference type="ARBA" id="ARBA00022989"/>
    </source>
</evidence>
<dbReference type="RefSeq" id="WP_132025899.1">
    <property type="nucleotide sequence ID" value="NZ_CP068564.1"/>
</dbReference>
<evidence type="ECO:0000256" key="1">
    <source>
        <dbReference type="ARBA" id="ARBA00004141"/>
    </source>
</evidence>
<dbReference type="InterPro" id="IPR027470">
    <property type="entry name" value="Cation_efflux_CTD"/>
</dbReference>